<dbReference type="Proteomes" id="UP000838763">
    <property type="component" value="Unassembled WGS sequence"/>
</dbReference>
<protein>
    <recommendedName>
        <fullName evidence="4">Complex I intermediate-associated protein 84</fullName>
    </recommendedName>
</protein>
<organism evidence="2 3">
    <name type="scientific">Parascedosporium putredinis</name>
    <dbReference type="NCBI Taxonomy" id="1442378"/>
    <lineage>
        <taxon>Eukaryota</taxon>
        <taxon>Fungi</taxon>
        <taxon>Dikarya</taxon>
        <taxon>Ascomycota</taxon>
        <taxon>Pezizomycotina</taxon>
        <taxon>Sordariomycetes</taxon>
        <taxon>Hypocreomycetidae</taxon>
        <taxon>Microascales</taxon>
        <taxon>Microascaceae</taxon>
        <taxon>Parascedosporium</taxon>
    </lineage>
</organism>
<dbReference type="AlphaFoldDB" id="A0A9P1MBD5"/>
<reference evidence="2" key="1">
    <citation type="submission" date="2022-11" db="EMBL/GenBank/DDBJ databases">
        <authorList>
            <person name="Scott C."/>
            <person name="Bruce N."/>
        </authorList>
    </citation>
    <scope>NUCLEOTIDE SEQUENCE</scope>
</reference>
<dbReference type="Gene3D" id="1.25.40.10">
    <property type="entry name" value="Tetratricopeptide repeat domain"/>
    <property type="match status" value="2"/>
</dbReference>
<evidence type="ECO:0000256" key="1">
    <source>
        <dbReference type="ARBA" id="ARBA00022737"/>
    </source>
</evidence>
<comment type="caution">
    <text evidence="2">The sequence shown here is derived from an EMBL/GenBank/DDBJ whole genome shotgun (WGS) entry which is preliminary data.</text>
</comment>
<dbReference type="InterPro" id="IPR011990">
    <property type="entry name" value="TPR-like_helical_dom_sf"/>
</dbReference>
<dbReference type="OrthoDB" id="185373at2759"/>
<gene>
    <name evidence="2" type="ORF">PPNO1_LOCUS4960</name>
</gene>
<dbReference type="PANTHER" id="PTHR47942">
    <property type="entry name" value="TETRATRICOPEPTIDE REPEAT (TPR)-LIKE SUPERFAMILY PROTEIN-RELATED"/>
    <property type="match status" value="1"/>
</dbReference>
<proteinExistence type="predicted"/>
<accession>A0A9P1MBD5</accession>
<keyword evidence="3" id="KW-1185">Reference proteome</keyword>
<evidence type="ECO:0008006" key="4">
    <source>
        <dbReference type="Google" id="ProtNLM"/>
    </source>
</evidence>
<evidence type="ECO:0000313" key="2">
    <source>
        <dbReference type="EMBL" id="CAI4215245.1"/>
    </source>
</evidence>
<evidence type="ECO:0000313" key="3">
    <source>
        <dbReference type="Proteomes" id="UP000838763"/>
    </source>
</evidence>
<sequence>MQMRPPHPPASLPTEIEPSYITHTPDIDPRHFRRTFFGIFQEAPRRIRTNEFEPGWPLVLSWRTRVLENLRPPVREELVDAFRQLFQHKLEFGAPVNSTQALQCYRLFTYLLTAARDALLLVPKDNLKNHLDFSRALYHEIVRQRQLESQFGVPEEEPEVLVREDTGNRWPTTQTYAAIIKFSRRTGLQDWVNEAFKALIDHNPRKAHWDVIFQWAVFCRDEGVEGVKHMIDIMVKNNPENESARPDIDTINGLIRTAMEKNDPYLAERFLALASELGISPNSTTYILQMDYRIDAKDLSGAKAAYQDILRTEIQDDEDLAVINKYIRALCGLERPLLKSIHETMANLEHRLVTLDPETVVALCMAFLKNDDQYDVIDTLAVHVFHYSSEQREQIRSAFVEFILEEKNSTSRVWDAYQLLMQFFPETTRGCRVKVMGAFFDRKRADMATGVFMHMKEHVNRDFRPTVDEYVVMLEGLGQVPDEASLESVHNMLKIDTNVQSCTKLSNALMIALGACGRSLRALDIWHDISRSAEGPSYASLEIIFAVLEKKPFGDEDAKAIWRSMERMELEIPPSVFAAYCGSLAGNARLDEVKSLIKGMSRTVGYDPDSMILGVAHNALRSPKLQADFQAWALSQYPDLWAELERLGRRRTEGYLSVFKISRNLKA</sequence>
<keyword evidence="1" id="KW-0677">Repeat</keyword>
<name>A0A9P1MBD5_9PEZI</name>
<dbReference type="InterPro" id="IPR051222">
    <property type="entry name" value="PPR/CCM1_RNA-binding"/>
</dbReference>
<dbReference type="EMBL" id="CALLCH030000012">
    <property type="protein sequence ID" value="CAI4215245.1"/>
    <property type="molecule type" value="Genomic_DNA"/>
</dbReference>